<sequence>MLRKFKIACIQNAITATKTQTLALVQDQIKEAAIQGSKVCILGECFNSYYVKAQLQNNAEDFGKTGERQTLDLISEISKQFGIMIIGSIPEKSGDKMYNTAFCFNNGQLLVTYRKTHLFDIDIPGKITYKESLTFSAGDNYKIVDTEYGKFGIGICYDIRFPELAQVMREKGCHFLVYPGSFNLTTGPLHWELLLKARAVDYQCYVAGVSSARYMGTDESIYKAWGHSTFLDPMAKVLATCEHDPSVIISEVDLDYLEQVRQQIPVSQQRRNDIYELICKK</sequence>
<dbReference type="CDD" id="cd07572">
    <property type="entry name" value="nit"/>
    <property type="match status" value="1"/>
</dbReference>
<gene>
    <name evidence="3" type="ORF">POCTA_138.1.T1190165</name>
</gene>
<dbReference type="PROSITE" id="PS50263">
    <property type="entry name" value="CN_HYDROLASE"/>
    <property type="match status" value="1"/>
</dbReference>
<dbReference type="EMBL" id="CAJJDP010000119">
    <property type="protein sequence ID" value="CAD8199527.1"/>
    <property type="molecule type" value="Genomic_DNA"/>
</dbReference>
<name>A0A8S1XED0_PAROT</name>
<evidence type="ECO:0000313" key="3">
    <source>
        <dbReference type="EMBL" id="CAD8199527.1"/>
    </source>
</evidence>
<keyword evidence="4" id="KW-1185">Reference proteome</keyword>
<dbReference type="GO" id="GO:0006528">
    <property type="term" value="P:asparagine metabolic process"/>
    <property type="evidence" value="ECO:0007669"/>
    <property type="project" value="TreeGrafter"/>
</dbReference>
<dbReference type="FunFam" id="3.60.110.10:FF:000033">
    <property type="entry name" value="Putative nitrilase"/>
    <property type="match status" value="1"/>
</dbReference>
<dbReference type="Pfam" id="PF00795">
    <property type="entry name" value="CN_hydrolase"/>
    <property type="match status" value="1"/>
</dbReference>
<dbReference type="GO" id="GO:0005739">
    <property type="term" value="C:mitochondrion"/>
    <property type="evidence" value="ECO:0007669"/>
    <property type="project" value="TreeGrafter"/>
</dbReference>
<dbReference type="PANTHER" id="PTHR23088">
    <property type="entry name" value="NITRILASE-RELATED"/>
    <property type="match status" value="1"/>
</dbReference>
<evidence type="ECO:0000256" key="1">
    <source>
        <dbReference type="ARBA" id="ARBA00022801"/>
    </source>
</evidence>
<dbReference type="PROSITE" id="PS01227">
    <property type="entry name" value="UPF0012"/>
    <property type="match status" value="1"/>
</dbReference>
<dbReference type="GO" id="GO:0006541">
    <property type="term" value="P:glutamine metabolic process"/>
    <property type="evidence" value="ECO:0007669"/>
    <property type="project" value="TreeGrafter"/>
</dbReference>
<dbReference type="AlphaFoldDB" id="A0A8S1XED0"/>
<organism evidence="3 4">
    <name type="scientific">Paramecium octaurelia</name>
    <dbReference type="NCBI Taxonomy" id="43137"/>
    <lineage>
        <taxon>Eukaryota</taxon>
        <taxon>Sar</taxon>
        <taxon>Alveolata</taxon>
        <taxon>Ciliophora</taxon>
        <taxon>Intramacronucleata</taxon>
        <taxon>Oligohymenophorea</taxon>
        <taxon>Peniculida</taxon>
        <taxon>Parameciidae</taxon>
        <taxon>Paramecium</taxon>
    </lineage>
</organism>
<dbReference type="InterPro" id="IPR045254">
    <property type="entry name" value="Nit1/2_C-N_Hydrolase"/>
</dbReference>
<dbReference type="InterPro" id="IPR001110">
    <property type="entry name" value="UPF0012_CS"/>
</dbReference>
<dbReference type="GO" id="GO:0050152">
    <property type="term" value="F:omega-amidase activity"/>
    <property type="evidence" value="ECO:0007669"/>
    <property type="project" value="TreeGrafter"/>
</dbReference>
<dbReference type="InterPro" id="IPR003010">
    <property type="entry name" value="C-N_Hydrolase"/>
</dbReference>
<proteinExistence type="predicted"/>
<accession>A0A8S1XED0</accession>
<dbReference type="PANTHER" id="PTHR23088:SF30">
    <property type="entry name" value="OMEGA-AMIDASE NIT2"/>
    <property type="match status" value="1"/>
</dbReference>
<dbReference type="OMA" id="MQSKPYA"/>
<keyword evidence="1" id="KW-0378">Hydrolase</keyword>
<dbReference type="OrthoDB" id="10250282at2759"/>
<protein>
    <recommendedName>
        <fullName evidence="2">CN hydrolase domain-containing protein</fullName>
    </recommendedName>
</protein>
<evidence type="ECO:0000313" key="4">
    <source>
        <dbReference type="Proteomes" id="UP000683925"/>
    </source>
</evidence>
<reference evidence="3" key="1">
    <citation type="submission" date="2021-01" db="EMBL/GenBank/DDBJ databases">
        <authorList>
            <consortium name="Genoscope - CEA"/>
            <person name="William W."/>
        </authorList>
    </citation>
    <scope>NUCLEOTIDE SEQUENCE</scope>
</reference>
<dbReference type="Proteomes" id="UP000683925">
    <property type="component" value="Unassembled WGS sequence"/>
</dbReference>
<feature type="domain" description="CN hydrolase" evidence="2">
    <location>
        <begin position="5"/>
        <end position="254"/>
    </location>
</feature>
<comment type="caution">
    <text evidence="3">The sequence shown here is derived from an EMBL/GenBank/DDBJ whole genome shotgun (WGS) entry which is preliminary data.</text>
</comment>
<evidence type="ECO:0000259" key="2">
    <source>
        <dbReference type="PROSITE" id="PS50263"/>
    </source>
</evidence>
<dbReference type="GO" id="GO:0006107">
    <property type="term" value="P:oxaloacetate metabolic process"/>
    <property type="evidence" value="ECO:0007669"/>
    <property type="project" value="TreeGrafter"/>
</dbReference>